<evidence type="ECO:0000313" key="2">
    <source>
        <dbReference type="Proteomes" id="UP000005801"/>
    </source>
</evidence>
<comment type="caution">
    <text evidence="1">The sequence shown here is derived from an EMBL/GenBank/DDBJ whole genome shotgun (WGS) entry which is preliminary data.</text>
</comment>
<gene>
    <name evidence="1" type="ORF">PPSIR1_23104</name>
</gene>
<dbReference type="AlphaFoldDB" id="A6GKI6"/>
<dbReference type="Proteomes" id="UP000005801">
    <property type="component" value="Unassembled WGS sequence"/>
</dbReference>
<proteinExistence type="predicted"/>
<protein>
    <submittedName>
        <fullName evidence="1">Uncharacterized protein</fullName>
    </submittedName>
</protein>
<reference evidence="1 2" key="1">
    <citation type="submission" date="2007-06" db="EMBL/GenBank/DDBJ databases">
        <authorList>
            <person name="Shimkets L."/>
            <person name="Ferriera S."/>
            <person name="Johnson J."/>
            <person name="Kravitz S."/>
            <person name="Beeson K."/>
            <person name="Sutton G."/>
            <person name="Rogers Y.-H."/>
            <person name="Friedman R."/>
            <person name="Frazier M."/>
            <person name="Venter J.C."/>
        </authorList>
    </citation>
    <scope>NUCLEOTIDE SEQUENCE [LARGE SCALE GENOMIC DNA]</scope>
    <source>
        <strain evidence="1 2">SIR-1</strain>
    </source>
</reference>
<sequence>MRTTHFVSSHALVHPRVPNLPIRDLLGAFAERHGRDLTPRARRQVHELIDGLADYLEERGVRAIANTGRPGVVTQTGLLAWLDSFELHELPELIDPGRDSRRTADAAMRALARRVSAMR</sequence>
<accession>A6GKI6</accession>
<dbReference type="EMBL" id="ABCS01000200">
    <property type="protein sequence ID" value="EDM73612.1"/>
    <property type="molecule type" value="Genomic_DNA"/>
</dbReference>
<evidence type="ECO:0000313" key="1">
    <source>
        <dbReference type="EMBL" id="EDM73612.1"/>
    </source>
</evidence>
<keyword evidence="2" id="KW-1185">Reference proteome</keyword>
<name>A6GKI6_9BACT</name>
<organism evidence="1 2">
    <name type="scientific">Plesiocystis pacifica SIR-1</name>
    <dbReference type="NCBI Taxonomy" id="391625"/>
    <lineage>
        <taxon>Bacteria</taxon>
        <taxon>Pseudomonadati</taxon>
        <taxon>Myxococcota</taxon>
        <taxon>Polyangia</taxon>
        <taxon>Nannocystales</taxon>
        <taxon>Nannocystaceae</taxon>
        <taxon>Plesiocystis</taxon>
    </lineage>
</organism>